<reference evidence="2" key="1">
    <citation type="submission" date="2021-02" db="EMBL/GenBank/DDBJ databases">
        <authorList>
            <person name="Nowell W R."/>
        </authorList>
    </citation>
    <scope>NUCLEOTIDE SEQUENCE</scope>
</reference>
<gene>
    <name evidence="2" type="ORF">UJA718_LOCUS46340</name>
</gene>
<dbReference type="Proteomes" id="UP000663873">
    <property type="component" value="Unassembled WGS sequence"/>
</dbReference>
<sequence length="58" mass="6688">MYALETRYQPMPSKTLPKTTEPNVYYLDSIPADEHPIKKRNRQTKLPVEEQVQSGAPT</sequence>
<evidence type="ECO:0000313" key="2">
    <source>
        <dbReference type="EMBL" id="CAF4919180.1"/>
    </source>
</evidence>
<accession>A0A821W5X0</accession>
<evidence type="ECO:0000313" key="3">
    <source>
        <dbReference type="Proteomes" id="UP000663873"/>
    </source>
</evidence>
<evidence type="ECO:0000256" key="1">
    <source>
        <dbReference type="SAM" id="MobiDB-lite"/>
    </source>
</evidence>
<proteinExistence type="predicted"/>
<name>A0A821W5X0_9BILA</name>
<feature type="region of interest" description="Disordered" evidence="1">
    <location>
        <begin position="1"/>
        <end position="20"/>
    </location>
</feature>
<feature type="non-terminal residue" evidence="2">
    <location>
        <position position="58"/>
    </location>
</feature>
<keyword evidence="3" id="KW-1185">Reference proteome</keyword>
<dbReference type="EMBL" id="CAJOBP010082399">
    <property type="protein sequence ID" value="CAF4919180.1"/>
    <property type="molecule type" value="Genomic_DNA"/>
</dbReference>
<dbReference type="AlphaFoldDB" id="A0A821W5X0"/>
<organism evidence="2 3">
    <name type="scientific">Rotaria socialis</name>
    <dbReference type="NCBI Taxonomy" id="392032"/>
    <lineage>
        <taxon>Eukaryota</taxon>
        <taxon>Metazoa</taxon>
        <taxon>Spiralia</taxon>
        <taxon>Gnathifera</taxon>
        <taxon>Rotifera</taxon>
        <taxon>Eurotatoria</taxon>
        <taxon>Bdelloidea</taxon>
        <taxon>Philodinida</taxon>
        <taxon>Philodinidae</taxon>
        <taxon>Rotaria</taxon>
    </lineage>
</organism>
<feature type="region of interest" description="Disordered" evidence="1">
    <location>
        <begin position="35"/>
        <end position="58"/>
    </location>
</feature>
<comment type="caution">
    <text evidence="2">The sequence shown here is derived from an EMBL/GenBank/DDBJ whole genome shotgun (WGS) entry which is preliminary data.</text>
</comment>
<protein>
    <submittedName>
        <fullName evidence="2">Uncharacterized protein</fullName>
    </submittedName>
</protein>